<dbReference type="PANTHER" id="PTHR43065">
    <property type="entry name" value="SENSOR HISTIDINE KINASE"/>
    <property type="match status" value="1"/>
</dbReference>
<keyword evidence="12" id="KW-1185">Reference proteome</keyword>
<keyword evidence="4" id="KW-0808">Transferase</keyword>
<keyword evidence="9" id="KW-1133">Transmembrane helix</keyword>
<evidence type="ECO:0000256" key="7">
    <source>
        <dbReference type="ARBA" id="ARBA00022840"/>
    </source>
</evidence>
<dbReference type="SUPFAM" id="SSF55874">
    <property type="entry name" value="ATPase domain of HSP90 chaperone/DNA topoisomerase II/histidine kinase"/>
    <property type="match status" value="1"/>
</dbReference>
<dbReference type="PANTHER" id="PTHR43065:SF10">
    <property type="entry name" value="PEROXIDE STRESS-ACTIVATED HISTIDINE KINASE MAK3"/>
    <property type="match status" value="1"/>
</dbReference>
<evidence type="ECO:0000256" key="4">
    <source>
        <dbReference type="ARBA" id="ARBA00022679"/>
    </source>
</evidence>
<dbReference type="GO" id="GO:0016301">
    <property type="term" value="F:kinase activity"/>
    <property type="evidence" value="ECO:0007669"/>
    <property type="project" value="UniProtKB-KW"/>
</dbReference>
<keyword evidence="5" id="KW-0547">Nucleotide-binding</keyword>
<evidence type="ECO:0000313" key="11">
    <source>
        <dbReference type="EMBL" id="MBW7477621.1"/>
    </source>
</evidence>
<protein>
    <recommendedName>
        <fullName evidence="2">histidine kinase</fullName>
        <ecNumber evidence="2">2.7.13.3</ecNumber>
    </recommendedName>
</protein>
<evidence type="ECO:0000256" key="9">
    <source>
        <dbReference type="SAM" id="Phobius"/>
    </source>
</evidence>
<comment type="catalytic activity">
    <reaction evidence="1">
        <text>ATP + protein L-histidine = ADP + protein N-phospho-L-histidine.</text>
        <dbReference type="EC" id="2.7.13.3"/>
    </reaction>
</comment>
<evidence type="ECO:0000313" key="12">
    <source>
        <dbReference type="Proteomes" id="UP000812277"/>
    </source>
</evidence>
<evidence type="ECO:0000256" key="8">
    <source>
        <dbReference type="ARBA" id="ARBA00023012"/>
    </source>
</evidence>
<feature type="transmembrane region" description="Helical" evidence="9">
    <location>
        <begin position="127"/>
        <end position="147"/>
    </location>
</feature>
<proteinExistence type="predicted"/>
<keyword evidence="9" id="KW-0812">Transmembrane</keyword>
<accession>A0ABS7DDA6</accession>
<dbReference type="EMBL" id="JAHZIJ010000028">
    <property type="protein sequence ID" value="MBW7477621.1"/>
    <property type="molecule type" value="Genomic_DNA"/>
</dbReference>
<keyword evidence="8" id="KW-0902">Two-component regulatory system</keyword>
<feature type="transmembrane region" description="Helical" evidence="9">
    <location>
        <begin position="193"/>
        <end position="214"/>
    </location>
</feature>
<dbReference type="Pfam" id="PF02518">
    <property type="entry name" value="HATPase_c"/>
    <property type="match status" value="1"/>
</dbReference>
<dbReference type="PROSITE" id="PS50109">
    <property type="entry name" value="HIS_KIN"/>
    <property type="match status" value="1"/>
</dbReference>
<evidence type="ECO:0000256" key="3">
    <source>
        <dbReference type="ARBA" id="ARBA00022553"/>
    </source>
</evidence>
<sequence>MLVVFFISLLFAIILYVSQPKENIANRWMITFCMSASIGGLSEALLTDIIPELELVGAGADVSALLFEAHIYFQFLAQVVSPYAVLMYAIVYSEIVQPGTRKKLAILLALPMAAMIPFTDFHPDIAINFQALLAWVAPYLLSASWILFYTWRNESNMYRKRDRQRVFVVLVPVWLGVFIFNYVGRAINPDTEIFRLVPIFFGLAFMLFIGYIFLTGAFGIKIKVEQQVLDKSIQIISSGTAILNHTVKNEIEKIKFFFNLAQASIDKKDLEEAKSSIESVFSAIESIDNMVDRIRSKTEEIALTATDVELVQLLHQAIDATSPLCRARGIEIRTEWEMDCTVRCDGVLLAEVMKNLLHNAMEAITAPQGVIHVHLFHKRGGVSVAVSDNGEGIPKEELPRIMEPFFSTKRNIKNHGLGLSFCYMAVRAHDGEIVVHSEVNKGTSVIVHLPKSRIVAQKSQIGLE</sequence>
<name>A0ABS7DDA6_9BACL</name>
<keyword evidence="6 11" id="KW-0418">Kinase</keyword>
<dbReference type="CDD" id="cd00075">
    <property type="entry name" value="HATPase"/>
    <property type="match status" value="1"/>
</dbReference>
<dbReference type="InterPro" id="IPR003594">
    <property type="entry name" value="HATPase_dom"/>
</dbReference>
<evidence type="ECO:0000259" key="10">
    <source>
        <dbReference type="PROSITE" id="PS50109"/>
    </source>
</evidence>
<reference evidence="11 12" key="1">
    <citation type="submission" date="2021-07" db="EMBL/GenBank/DDBJ databases">
        <title>Paenibacillus radiodurans sp. nov., isolated from the southeastern edge of Tengger Desert.</title>
        <authorList>
            <person name="Zhang G."/>
        </authorList>
    </citation>
    <scope>NUCLEOTIDE SEQUENCE [LARGE SCALE GENOMIC DNA]</scope>
    <source>
        <strain evidence="11 12">DT7-4</strain>
    </source>
</reference>
<gene>
    <name evidence="11" type="ORF">K0T92_23145</name>
</gene>
<evidence type="ECO:0000256" key="6">
    <source>
        <dbReference type="ARBA" id="ARBA00022777"/>
    </source>
</evidence>
<dbReference type="InterPro" id="IPR004358">
    <property type="entry name" value="Sig_transdc_His_kin-like_C"/>
</dbReference>
<dbReference type="InterPro" id="IPR036890">
    <property type="entry name" value="HATPase_C_sf"/>
</dbReference>
<dbReference type="Proteomes" id="UP000812277">
    <property type="component" value="Unassembled WGS sequence"/>
</dbReference>
<evidence type="ECO:0000256" key="2">
    <source>
        <dbReference type="ARBA" id="ARBA00012438"/>
    </source>
</evidence>
<dbReference type="InterPro" id="IPR005467">
    <property type="entry name" value="His_kinase_dom"/>
</dbReference>
<evidence type="ECO:0000256" key="5">
    <source>
        <dbReference type="ARBA" id="ARBA00022741"/>
    </source>
</evidence>
<organism evidence="11 12">
    <name type="scientific">Paenibacillus oenotherae</name>
    <dbReference type="NCBI Taxonomy" id="1435645"/>
    <lineage>
        <taxon>Bacteria</taxon>
        <taxon>Bacillati</taxon>
        <taxon>Bacillota</taxon>
        <taxon>Bacilli</taxon>
        <taxon>Bacillales</taxon>
        <taxon>Paenibacillaceae</taxon>
        <taxon>Paenibacillus</taxon>
    </lineage>
</organism>
<dbReference type="RefSeq" id="WP_219874967.1">
    <property type="nucleotide sequence ID" value="NZ_JAHZIJ010000028.1"/>
</dbReference>
<feature type="transmembrane region" description="Helical" evidence="9">
    <location>
        <begin position="104"/>
        <end position="121"/>
    </location>
</feature>
<feature type="transmembrane region" description="Helical" evidence="9">
    <location>
        <begin position="167"/>
        <end position="187"/>
    </location>
</feature>
<dbReference type="EC" id="2.7.13.3" evidence="2"/>
<comment type="caution">
    <text evidence="11">The sequence shown here is derived from an EMBL/GenBank/DDBJ whole genome shotgun (WGS) entry which is preliminary data.</text>
</comment>
<keyword evidence="3" id="KW-0597">Phosphoprotein</keyword>
<dbReference type="SMART" id="SM00387">
    <property type="entry name" value="HATPase_c"/>
    <property type="match status" value="1"/>
</dbReference>
<evidence type="ECO:0000256" key="1">
    <source>
        <dbReference type="ARBA" id="ARBA00000085"/>
    </source>
</evidence>
<feature type="domain" description="Histidine kinase" evidence="10">
    <location>
        <begin position="242"/>
        <end position="453"/>
    </location>
</feature>
<dbReference type="PRINTS" id="PR00344">
    <property type="entry name" value="BCTRLSENSOR"/>
</dbReference>
<keyword evidence="9" id="KW-0472">Membrane</keyword>
<dbReference type="Gene3D" id="3.30.565.10">
    <property type="entry name" value="Histidine kinase-like ATPase, C-terminal domain"/>
    <property type="match status" value="1"/>
</dbReference>
<feature type="transmembrane region" description="Helical" evidence="9">
    <location>
        <begin position="71"/>
        <end position="92"/>
    </location>
</feature>
<keyword evidence="7" id="KW-0067">ATP-binding</keyword>